<keyword evidence="3" id="KW-1185">Reference proteome</keyword>
<protein>
    <recommendedName>
        <fullName evidence="1">DUF4166 domain-containing protein</fullName>
    </recommendedName>
</protein>
<proteinExistence type="predicted"/>
<sequence length="204" mass="23513">MNKISVMQRALGPAWTALPPALKNHYQHAEHYDEGRLDIDYPGYLHPFFILLNSFGALVDRRGSNVPTRVEKKMRGDNQYWARTIRFPDGKVVIFNSRWVHEAGNRLIEFVNPFLGLRMAVRVESGELHYESINYVFQLWSLRLSIPEWLMLGKASIVESALDERRFVMDFRLRQPLLGQIFSYSGQFSTVPAVSPGNATDLQD</sequence>
<dbReference type="EMBL" id="AP022853">
    <property type="protein sequence ID" value="BCB26682.1"/>
    <property type="molecule type" value="Genomic_DNA"/>
</dbReference>
<name>A0A6F8VCJ5_9PROT</name>
<dbReference type="KEGG" id="slac:SKTS_15680"/>
<evidence type="ECO:0000259" key="1">
    <source>
        <dbReference type="Pfam" id="PF13761"/>
    </source>
</evidence>
<dbReference type="Pfam" id="PF13761">
    <property type="entry name" value="DUF4166"/>
    <property type="match status" value="1"/>
</dbReference>
<gene>
    <name evidence="2" type="ORF">SKTS_15680</name>
</gene>
<evidence type="ECO:0000313" key="2">
    <source>
        <dbReference type="EMBL" id="BCB26682.1"/>
    </source>
</evidence>
<dbReference type="RefSeq" id="WP_173062886.1">
    <property type="nucleotide sequence ID" value="NZ_AP022853.1"/>
</dbReference>
<dbReference type="AlphaFoldDB" id="A0A6F8VCJ5"/>
<evidence type="ECO:0000313" key="3">
    <source>
        <dbReference type="Proteomes" id="UP000502260"/>
    </source>
</evidence>
<reference evidence="3" key="1">
    <citation type="submission" date="2020-03" db="EMBL/GenBank/DDBJ databases">
        <title>Complete genome sequence of sulfur-oxidizing bacterium skT11.</title>
        <authorList>
            <person name="Kanda M."/>
            <person name="Kojima H."/>
            <person name="Fukui M."/>
        </authorList>
    </citation>
    <scope>NUCLEOTIDE SEQUENCE [LARGE SCALE GENOMIC DNA]</scope>
    <source>
        <strain evidence="3">skT11</strain>
    </source>
</reference>
<feature type="domain" description="DUF4166" evidence="1">
    <location>
        <begin position="18"/>
        <end position="188"/>
    </location>
</feature>
<accession>A0A6F8VCJ5</accession>
<organism evidence="2 3">
    <name type="scientific">Sulfurimicrobium lacus</name>
    <dbReference type="NCBI Taxonomy" id="2715678"/>
    <lineage>
        <taxon>Bacteria</taxon>
        <taxon>Pseudomonadati</taxon>
        <taxon>Pseudomonadota</taxon>
        <taxon>Betaproteobacteria</taxon>
        <taxon>Nitrosomonadales</taxon>
        <taxon>Sulfuricellaceae</taxon>
        <taxon>Sulfurimicrobium</taxon>
    </lineage>
</organism>
<dbReference type="InterPro" id="IPR025311">
    <property type="entry name" value="DUF4166"/>
</dbReference>
<dbReference type="Proteomes" id="UP000502260">
    <property type="component" value="Chromosome"/>
</dbReference>